<evidence type="ECO:0000313" key="1">
    <source>
        <dbReference type="EMBL" id="MCZ6160328.1"/>
    </source>
</evidence>
<gene>
    <name evidence="1" type="ORF">O6B32_07525</name>
</gene>
<sequence>MKVKDVYAMIAIIFATNFKGVIDENNFKKMAKKWIIQNETKANKTGSELWSKGLKEDYNEICKDYDSLKEFFYMDYYRLINKTDIALLFEKARYNKPFKDLDESHASNMLAFLAAILKSDDDEKTHNFLGLYLTKYFMESFNALSKILQTKSNTNYYKSLGYFLEDFLHMLKTTLGLKI</sequence>
<dbReference type="Gene3D" id="1.10.3480.10">
    <property type="entry name" value="TorD-like"/>
    <property type="match status" value="1"/>
</dbReference>
<dbReference type="EMBL" id="JAPXGO010000006">
    <property type="protein sequence ID" value="MCZ6160328.1"/>
    <property type="molecule type" value="Genomic_DNA"/>
</dbReference>
<comment type="caution">
    <text evidence="1">The sequence shown here is derived from an EMBL/GenBank/DDBJ whole genome shotgun (WGS) entry which is preliminary data.</text>
</comment>
<dbReference type="AlphaFoldDB" id="A0A9Q4PSK0"/>
<accession>A0A9Q4PSK0</accession>
<dbReference type="RefSeq" id="WP_269484992.1">
    <property type="nucleotide sequence ID" value="NZ_JAPXGO010000006.1"/>
</dbReference>
<dbReference type="Proteomes" id="UP001075225">
    <property type="component" value="Unassembled WGS sequence"/>
</dbReference>
<dbReference type="InterPro" id="IPR036411">
    <property type="entry name" value="TorD-like_sf"/>
</dbReference>
<dbReference type="SUPFAM" id="SSF89155">
    <property type="entry name" value="TorD-like"/>
    <property type="match status" value="1"/>
</dbReference>
<proteinExistence type="predicted"/>
<reference evidence="1" key="1">
    <citation type="submission" date="2022-12" db="EMBL/GenBank/DDBJ databases">
        <title>Species Delineation and Comparative Genomics within the Campylobacter ureolyticus Complex.</title>
        <authorList>
            <person name="Maki J."/>
            <person name="Howard M."/>
            <person name="Connelly S."/>
            <person name="Hardy D.J."/>
            <person name="Cameron A."/>
        </authorList>
    </citation>
    <scope>NUCLEOTIDE SEQUENCE</scope>
    <source>
        <strain evidence="1">URMC_787</strain>
    </source>
</reference>
<name>A0A9Q4PSK0_9BACT</name>
<protein>
    <submittedName>
        <fullName evidence="1">Uncharacterized protein</fullName>
    </submittedName>
</protein>
<organism evidence="1 2">
    <name type="scientific">Campylobacter ureolyticus</name>
    <dbReference type="NCBI Taxonomy" id="827"/>
    <lineage>
        <taxon>Bacteria</taxon>
        <taxon>Pseudomonadati</taxon>
        <taxon>Campylobacterota</taxon>
        <taxon>Epsilonproteobacteria</taxon>
        <taxon>Campylobacterales</taxon>
        <taxon>Campylobacteraceae</taxon>
        <taxon>Campylobacter</taxon>
    </lineage>
</organism>
<evidence type="ECO:0000313" key="2">
    <source>
        <dbReference type="Proteomes" id="UP001075225"/>
    </source>
</evidence>